<sequence>MKGHYIVMDNALIYTHENIKKYIEYRGYRCVYLPTCSPELNPIEQFWAIAKSKVKRLHFAEDAITFLPRWPAQSPGYDQVEALNQAEVAHN</sequence>
<proteinExistence type="predicted"/>
<accession>S2JSB8</accession>
<dbReference type="GO" id="GO:0003676">
    <property type="term" value="F:nucleic acid binding"/>
    <property type="evidence" value="ECO:0007669"/>
    <property type="project" value="InterPro"/>
</dbReference>
<dbReference type="EMBL" id="KE123896">
    <property type="protein sequence ID" value="EPB93116.1"/>
    <property type="molecule type" value="Genomic_DNA"/>
</dbReference>
<dbReference type="AlphaFoldDB" id="S2JSB8"/>
<feature type="domain" description="Tc1-like transposase DDE" evidence="1">
    <location>
        <begin position="3"/>
        <end position="63"/>
    </location>
</feature>
<reference evidence="3" key="1">
    <citation type="submission" date="2013-05" db="EMBL/GenBank/DDBJ databases">
        <title>The Genome sequence of Mucor circinelloides f. circinelloides 1006PhL.</title>
        <authorList>
            <consortium name="The Broad Institute Genomics Platform"/>
            <person name="Cuomo C."/>
            <person name="Earl A."/>
            <person name="Findley K."/>
            <person name="Lee S.C."/>
            <person name="Walker B."/>
            <person name="Young S."/>
            <person name="Zeng Q."/>
            <person name="Gargeya S."/>
            <person name="Fitzgerald M."/>
            <person name="Haas B."/>
            <person name="Abouelleil A."/>
            <person name="Allen A.W."/>
            <person name="Alvarado L."/>
            <person name="Arachchi H.M."/>
            <person name="Berlin A.M."/>
            <person name="Chapman S.B."/>
            <person name="Gainer-Dewar J."/>
            <person name="Goldberg J."/>
            <person name="Griggs A."/>
            <person name="Gujja S."/>
            <person name="Hansen M."/>
            <person name="Howarth C."/>
            <person name="Imamovic A."/>
            <person name="Ireland A."/>
            <person name="Larimer J."/>
            <person name="McCowan C."/>
            <person name="Murphy C."/>
            <person name="Pearson M."/>
            <person name="Poon T.W."/>
            <person name="Priest M."/>
            <person name="Roberts A."/>
            <person name="Saif S."/>
            <person name="Shea T."/>
            <person name="Sisk P."/>
            <person name="Sykes S."/>
            <person name="Wortman J."/>
            <person name="Nusbaum C."/>
            <person name="Birren B."/>
        </authorList>
    </citation>
    <scope>NUCLEOTIDE SEQUENCE [LARGE SCALE GENOMIC DNA]</scope>
    <source>
        <strain evidence="3">1006PhL</strain>
    </source>
</reference>
<keyword evidence="3" id="KW-1185">Reference proteome</keyword>
<dbReference type="InterPro" id="IPR038717">
    <property type="entry name" value="Tc1-like_DDE_dom"/>
</dbReference>
<evidence type="ECO:0000259" key="1">
    <source>
        <dbReference type="Pfam" id="PF13358"/>
    </source>
</evidence>
<dbReference type="Gene3D" id="3.30.420.10">
    <property type="entry name" value="Ribonuclease H-like superfamily/Ribonuclease H"/>
    <property type="match status" value="1"/>
</dbReference>
<dbReference type="InterPro" id="IPR036397">
    <property type="entry name" value="RNaseH_sf"/>
</dbReference>
<dbReference type="Proteomes" id="UP000014254">
    <property type="component" value="Unassembled WGS sequence"/>
</dbReference>
<dbReference type="Pfam" id="PF13358">
    <property type="entry name" value="DDE_3"/>
    <property type="match status" value="1"/>
</dbReference>
<name>S2JSB8_MUCC1</name>
<protein>
    <recommendedName>
        <fullName evidence="1">Tc1-like transposase DDE domain-containing protein</fullName>
    </recommendedName>
</protein>
<dbReference type="OrthoDB" id="2266637at2759"/>
<gene>
    <name evidence="2" type="ORF">HMPREF1544_00190</name>
</gene>
<evidence type="ECO:0000313" key="3">
    <source>
        <dbReference type="Proteomes" id="UP000014254"/>
    </source>
</evidence>
<evidence type="ECO:0000313" key="2">
    <source>
        <dbReference type="EMBL" id="EPB93116.1"/>
    </source>
</evidence>
<organism evidence="2 3">
    <name type="scientific">Mucor circinelloides f. circinelloides (strain 1006PhL)</name>
    <name type="common">Mucormycosis agent</name>
    <name type="synonym">Calyptromyces circinelloides</name>
    <dbReference type="NCBI Taxonomy" id="1220926"/>
    <lineage>
        <taxon>Eukaryota</taxon>
        <taxon>Fungi</taxon>
        <taxon>Fungi incertae sedis</taxon>
        <taxon>Mucoromycota</taxon>
        <taxon>Mucoromycotina</taxon>
        <taxon>Mucoromycetes</taxon>
        <taxon>Mucorales</taxon>
        <taxon>Mucorineae</taxon>
        <taxon>Mucoraceae</taxon>
        <taxon>Mucor</taxon>
    </lineage>
</organism>
<dbReference type="InParanoid" id="S2JSB8"/>
<dbReference type="VEuPathDB" id="FungiDB:HMPREF1544_00190"/>